<sequence length="70" mass="7911">MDREIKIYFDKDSDYLEVLFEKKEGYFKETENDAVMEKVDASGNVIGFSILKVSAFQAEPVSVLLRSGVA</sequence>
<reference evidence="1" key="1">
    <citation type="submission" date="2018-01" db="EMBL/GenBank/DDBJ databases">
        <title>Genomic characterization of Leptospira inadai serogroup Lyme isolated from captured rat in Brazil and comparative analysis with human reference strain.</title>
        <authorList>
            <person name="Moreno L.Z."/>
            <person name="Loureiro A.P."/>
            <person name="Miraglia F."/>
            <person name="Kremer F.S."/>
            <person name="Eslabao M.R."/>
            <person name="Dellagostin O.A."/>
            <person name="Lilenbaum W."/>
            <person name="Moreno A.M."/>
        </authorList>
    </citation>
    <scope>NUCLEOTIDE SEQUENCE [LARGE SCALE GENOMIC DNA]</scope>
    <source>
        <strain evidence="1">M34/99</strain>
    </source>
</reference>
<gene>
    <name evidence="1" type="ORF">BES34_004130</name>
</gene>
<protein>
    <submittedName>
        <fullName evidence="1">DUF2283 domain-containing protein</fullName>
    </submittedName>
</protein>
<evidence type="ECO:0000313" key="2">
    <source>
        <dbReference type="Proteomes" id="UP000094669"/>
    </source>
</evidence>
<dbReference type="InterPro" id="IPR019270">
    <property type="entry name" value="DUF2283"/>
</dbReference>
<keyword evidence="2" id="KW-1185">Reference proteome</keyword>
<dbReference type="RefSeq" id="WP_010412124.1">
    <property type="nucleotide sequence ID" value="NZ_MCRM02000003.1"/>
</dbReference>
<proteinExistence type="predicted"/>
<evidence type="ECO:0000313" key="1">
    <source>
        <dbReference type="EMBL" id="PNV76202.1"/>
    </source>
</evidence>
<comment type="caution">
    <text evidence="1">The sequence shown here is derived from an EMBL/GenBank/DDBJ whole genome shotgun (WGS) entry which is preliminary data.</text>
</comment>
<dbReference type="Proteomes" id="UP000094669">
    <property type="component" value="Unassembled WGS sequence"/>
</dbReference>
<dbReference type="EMBL" id="MCRM02000003">
    <property type="protein sequence ID" value="PNV76202.1"/>
    <property type="molecule type" value="Genomic_DNA"/>
</dbReference>
<accession>A0ABX4YMG8</accession>
<name>A0ABX4YMG8_9LEPT</name>
<organism evidence="1 2">
    <name type="scientific">Leptospira inadai serovar Lyme</name>
    <dbReference type="NCBI Taxonomy" id="293084"/>
    <lineage>
        <taxon>Bacteria</taxon>
        <taxon>Pseudomonadati</taxon>
        <taxon>Spirochaetota</taxon>
        <taxon>Spirochaetia</taxon>
        <taxon>Leptospirales</taxon>
        <taxon>Leptospiraceae</taxon>
        <taxon>Leptospira</taxon>
    </lineage>
</organism>
<dbReference type="Pfam" id="PF10049">
    <property type="entry name" value="DUF2283"/>
    <property type="match status" value="1"/>
</dbReference>